<keyword evidence="1" id="KW-1133">Transmembrane helix</keyword>
<evidence type="ECO:0000313" key="3">
    <source>
        <dbReference type="Proteomes" id="UP001321486"/>
    </source>
</evidence>
<keyword evidence="3" id="KW-1185">Reference proteome</keyword>
<feature type="transmembrane region" description="Helical" evidence="1">
    <location>
        <begin position="71"/>
        <end position="91"/>
    </location>
</feature>
<gene>
    <name evidence="2" type="ORF">GCM10025867_14800</name>
</gene>
<dbReference type="RefSeq" id="WP_286346071.1">
    <property type="nucleotide sequence ID" value="NZ_AP027732.1"/>
</dbReference>
<keyword evidence="1" id="KW-0472">Membrane</keyword>
<keyword evidence="1" id="KW-0812">Transmembrane</keyword>
<feature type="transmembrane region" description="Helical" evidence="1">
    <location>
        <begin position="38"/>
        <end position="59"/>
    </location>
</feature>
<evidence type="ECO:0000256" key="1">
    <source>
        <dbReference type="SAM" id="Phobius"/>
    </source>
</evidence>
<accession>A0ABM8GLF9</accession>
<dbReference type="Proteomes" id="UP001321486">
    <property type="component" value="Chromosome"/>
</dbReference>
<name>A0ABM8GLF9_9MICO</name>
<evidence type="ECO:0000313" key="2">
    <source>
        <dbReference type="EMBL" id="BDZ49239.1"/>
    </source>
</evidence>
<reference evidence="3" key="1">
    <citation type="journal article" date="2019" name="Int. J. Syst. Evol. Microbiol.">
        <title>The Global Catalogue of Microorganisms (GCM) 10K type strain sequencing project: providing services to taxonomists for standard genome sequencing and annotation.</title>
        <authorList>
            <consortium name="The Broad Institute Genomics Platform"/>
            <consortium name="The Broad Institute Genome Sequencing Center for Infectious Disease"/>
            <person name="Wu L."/>
            <person name="Ma J."/>
        </authorList>
    </citation>
    <scope>NUCLEOTIDE SEQUENCE [LARGE SCALE GENOMIC DNA]</scope>
    <source>
        <strain evidence="3">NBRC 108728</strain>
    </source>
</reference>
<proteinExistence type="predicted"/>
<sequence>METKTRGERLRLATTLPVWFVAIVGAVVVALTTHGDRYLVWLPLVLGATIVVTFSLQLATREKDGLVDRTMLSLAGSLVVLGIATGILSVLSL</sequence>
<feature type="transmembrane region" description="Helical" evidence="1">
    <location>
        <begin position="12"/>
        <end position="32"/>
    </location>
</feature>
<evidence type="ECO:0008006" key="4">
    <source>
        <dbReference type="Google" id="ProtNLM"/>
    </source>
</evidence>
<dbReference type="EMBL" id="AP027732">
    <property type="protein sequence ID" value="BDZ49239.1"/>
    <property type="molecule type" value="Genomic_DNA"/>
</dbReference>
<organism evidence="2 3">
    <name type="scientific">Frondihabitans sucicola</name>
    <dbReference type="NCBI Taxonomy" id="1268041"/>
    <lineage>
        <taxon>Bacteria</taxon>
        <taxon>Bacillati</taxon>
        <taxon>Actinomycetota</taxon>
        <taxon>Actinomycetes</taxon>
        <taxon>Micrococcales</taxon>
        <taxon>Microbacteriaceae</taxon>
        <taxon>Frondihabitans</taxon>
    </lineage>
</organism>
<protein>
    <recommendedName>
        <fullName evidence="4">DUF3017 domain-containing protein</fullName>
    </recommendedName>
</protein>